<accession>A0A4Q0XHC8</accession>
<reference evidence="2 3" key="1">
    <citation type="submission" date="2019-01" db="EMBL/GenBank/DDBJ databases">
        <title>Genome sequence of the Antarctic species Gelidibacter gilvus ACAM 158(T).</title>
        <authorList>
            <person name="Bowman J.P."/>
        </authorList>
    </citation>
    <scope>NUCLEOTIDE SEQUENCE [LARGE SCALE GENOMIC DNA]</scope>
    <source>
        <strain evidence="2 3">IC158</strain>
    </source>
</reference>
<evidence type="ECO:0000259" key="1">
    <source>
        <dbReference type="Pfam" id="PF00425"/>
    </source>
</evidence>
<dbReference type="GO" id="GO:0000162">
    <property type="term" value="P:L-tryptophan biosynthetic process"/>
    <property type="evidence" value="ECO:0007669"/>
    <property type="project" value="TreeGrafter"/>
</dbReference>
<sequence>MRTQHTYTIQSPNFKTQLLQWSQQFEEVVWLDSNKHAQKHNRYDAILAVDAFTGITTDCHQAFDKLHEYQSVTKDWIFGYLTYDLKNDLENLHSNHFDGLNFPELFFFQPKKIFLIKEDVVEMHYLKMVDDEFESDLKEIEEWTKNKVELSSEKINIKLRLTKDQYFEKVNKMLAHIHRGDIYEANFCQEFYAEDTQIDPLETYQKLNSISKAPFATFFKNRHYYALSASPERYLKKEGPIVISQPIKGTAERSLDSIEDERLKEELKSNQKERSENIMIVDLVRNDLSQTAIKGSVTVEELCEVYTFEQVHQLISTITSVVGEKTPPVTIIRSTFPMGSMTGAPKISAMKIIEDLEETKRGLYSGAIGYFSATGDFDFNVVIRSILYNAQNHYVSYSVGGAITAKSDPLKEYEECLIKAKAMRQVLEN</sequence>
<dbReference type="GO" id="GO:0005737">
    <property type="term" value="C:cytoplasm"/>
    <property type="evidence" value="ECO:0007669"/>
    <property type="project" value="TreeGrafter"/>
</dbReference>
<keyword evidence="3" id="KW-1185">Reference proteome</keyword>
<feature type="domain" description="Chorismate-utilising enzyme C-terminal" evidence="1">
    <location>
        <begin position="163"/>
        <end position="419"/>
    </location>
</feature>
<evidence type="ECO:0000313" key="3">
    <source>
        <dbReference type="Proteomes" id="UP000289792"/>
    </source>
</evidence>
<dbReference type="SUPFAM" id="SSF56322">
    <property type="entry name" value="ADC synthase"/>
    <property type="match status" value="1"/>
</dbReference>
<dbReference type="InterPro" id="IPR019999">
    <property type="entry name" value="Anth_synth_I-like"/>
</dbReference>
<evidence type="ECO:0000313" key="2">
    <source>
        <dbReference type="EMBL" id="RXJ50277.1"/>
    </source>
</evidence>
<gene>
    <name evidence="2" type="ORF">ESZ48_09880</name>
</gene>
<dbReference type="GO" id="GO:0046820">
    <property type="term" value="F:4-amino-4-deoxychorismate synthase activity"/>
    <property type="evidence" value="ECO:0007669"/>
    <property type="project" value="TreeGrafter"/>
</dbReference>
<dbReference type="PANTHER" id="PTHR11236">
    <property type="entry name" value="AMINOBENZOATE/ANTHRANILATE SYNTHASE"/>
    <property type="match status" value="1"/>
</dbReference>
<dbReference type="InterPro" id="IPR005801">
    <property type="entry name" value="ADC_synthase"/>
</dbReference>
<comment type="caution">
    <text evidence="2">The sequence shown here is derived from an EMBL/GenBank/DDBJ whole genome shotgun (WGS) entry which is preliminary data.</text>
</comment>
<dbReference type="AlphaFoldDB" id="A0A4Q0XHC8"/>
<dbReference type="PANTHER" id="PTHR11236:SF18">
    <property type="entry name" value="AMINODEOXYCHORISMATE SYNTHASE"/>
    <property type="match status" value="1"/>
</dbReference>
<dbReference type="Proteomes" id="UP000289792">
    <property type="component" value="Unassembled WGS sequence"/>
</dbReference>
<organism evidence="2 3">
    <name type="scientific">Gelidibacter gilvus</name>
    <dbReference type="NCBI Taxonomy" id="59602"/>
    <lineage>
        <taxon>Bacteria</taxon>
        <taxon>Pseudomonadati</taxon>
        <taxon>Bacteroidota</taxon>
        <taxon>Flavobacteriia</taxon>
        <taxon>Flavobacteriales</taxon>
        <taxon>Flavobacteriaceae</taxon>
        <taxon>Gelidibacter</taxon>
    </lineage>
</organism>
<dbReference type="EMBL" id="SDDZ01000004">
    <property type="protein sequence ID" value="RXJ50277.1"/>
    <property type="molecule type" value="Genomic_DNA"/>
</dbReference>
<proteinExistence type="predicted"/>
<protein>
    <submittedName>
        <fullName evidence="2">Anthranilate synthase component I family protein</fullName>
    </submittedName>
</protein>
<dbReference type="OrthoDB" id="9803598at2"/>
<name>A0A4Q0XHC8_9FLAO</name>
<dbReference type="RefSeq" id="WP_129017247.1">
    <property type="nucleotide sequence ID" value="NZ_SDDZ01000004.1"/>
</dbReference>
<dbReference type="Pfam" id="PF00425">
    <property type="entry name" value="Chorismate_bind"/>
    <property type="match status" value="1"/>
</dbReference>
<dbReference type="GO" id="GO:0008153">
    <property type="term" value="P:4-aminobenzoate biosynthetic process"/>
    <property type="evidence" value="ECO:0007669"/>
    <property type="project" value="TreeGrafter"/>
</dbReference>
<dbReference type="Gene3D" id="3.60.120.10">
    <property type="entry name" value="Anthranilate synthase"/>
    <property type="match status" value="1"/>
</dbReference>
<dbReference type="PRINTS" id="PR00095">
    <property type="entry name" value="ANTSNTHASEI"/>
</dbReference>
<dbReference type="InterPro" id="IPR015890">
    <property type="entry name" value="Chorismate_C"/>
</dbReference>